<geneLocation type="plasmid" evidence="3 4">
    <name>unnamed1</name>
</geneLocation>
<sequence length="156" mass="16099">MFQELFQLSTKATLAMTISADPSTGLMTINIIPKPKVDHGEPALANPLSLTATPEEFQAEFVNVLMSYRQKRDSLTAQAEVTNELLDAAKDASSKKGTAAVAKAAAPKPVAKAAAVRQAAADPDDDADDESQSAPNPPAAPAPATASEPSLFGPGV</sequence>
<dbReference type="Pfam" id="PF19556">
    <property type="entry name" value="PRTRC_E"/>
    <property type="match status" value="1"/>
</dbReference>
<evidence type="ECO:0000313" key="3">
    <source>
        <dbReference type="EMBL" id="WOB11247.1"/>
    </source>
</evidence>
<name>A0ABZ0D7J1_9BURK</name>
<feature type="region of interest" description="Disordered" evidence="1">
    <location>
        <begin position="90"/>
        <end position="156"/>
    </location>
</feature>
<proteinExistence type="predicted"/>
<keyword evidence="3" id="KW-0614">Plasmid</keyword>
<protein>
    <submittedName>
        <fullName evidence="3">PRTRC system protein E</fullName>
    </submittedName>
</protein>
<evidence type="ECO:0000313" key="4">
    <source>
        <dbReference type="Proteomes" id="UP001303946"/>
    </source>
</evidence>
<dbReference type="EMBL" id="CP136337">
    <property type="protein sequence ID" value="WOB11247.1"/>
    <property type="molecule type" value="Genomic_DNA"/>
</dbReference>
<reference evidence="3 4" key="1">
    <citation type="submission" date="2023-10" db="EMBL/GenBank/DDBJ databases">
        <title>Bacteria for the degradation of biodegradable plastic PBAT(Polybutylene adipate terephthalate).</title>
        <authorList>
            <person name="Weon H.-Y."/>
            <person name="Yeon J."/>
        </authorList>
    </citation>
    <scope>NUCLEOTIDE SEQUENCE [LARGE SCALE GENOMIC DNA]</scope>
    <source>
        <strain evidence="3 4">SBD 7-3</strain>
        <plasmid evidence="3 4">unnamed1</plasmid>
    </source>
</reference>
<evidence type="ECO:0000259" key="2">
    <source>
        <dbReference type="Pfam" id="PF19556"/>
    </source>
</evidence>
<dbReference type="NCBIfam" id="TIGR03741">
    <property type="entry name" value="PRTRC_E"/>
    <property type="match status" value="1"/>
</dbReference>
<keyword evidence="4" id="KW-1185">Reference proteome</keyword>
<accession>A0ABZ0D7J1</accession>
<evidence type="ECO:0000256" key="1">
    <source>
        <dbReference type="SAM" id="MobiDB-lite"/>
    </source>
</evidence>
<organism evidence="3 4">
    <name type="scientific">Piscinibacter gummiphilus</name>
    <dbReference type="NCBI Taxonomy" id="946333"/>
    <lineage>
        <taxon>Bacteria</taxon>
        <taxon>Pseudomonadati</taxon>
        <taxon>Pseudomonadota</taxon>
        <taxon>Betaproteobacteria</taxon>
        <taxon>Burkholderiales</taxon>
        <taxon>Sphaerotilaceae</taxon>
        <taxon>Piscinibacter</taxon>
    </lineage>
</organism>
<feature type="compositionally biased region" description="Low complexity" evidence="1">
    <location>
        <begin position="99"/>
        <end position="121"/>
    </location>
</feature>
<dbReference type="Proteomes" id="UP001303946">
    <property type="component" value="Plasmid unnamed1"/>
</dbReference>
<gene>
    <name evidence="3" type="ORF">RXV79_26815</name>
</gene>
<feature type="domain" description="ParB-related ThiF-related cassette protein E" evidence="2">
    <location>
        <begin position="2"/>
        <end position="100"/>
    </location>
</feature>
<dbReference type="InterPro" id="IPR022273">
    <property type="entry name" value="PRTRC_protein-E"/>
</dbReference>
<dbReference type="RefSeq" id="WP_316704452.1">
    <property type="nucleotide sequence ID" value="NZ_CP136337.1"/>
</dbReference>
<feature type="compositionally biased region" description="Acidic residues" evidence="1">
    <location>
        <begin position="122"/>
        <end position="131"/>
    </location>
</feature>